<dbReference type="AlphaFoldDB" id="A0A2K2TGD7"/>
<reference evidence="1 2" key="1">
    <citation type="submission" date="2018-01" db="EMBL/GenBank/DDBJ databases">
        <title>Draft genome sequence of the feruloyl esterase-producing strain Lactobacillus fermentum CRL 1446, isolated from artisanal goat milk cheese.</title>
        <authorList>
            <person name="Abeijon Mukdsi M.C."/>
            <person name="Saavedra L."/>
            <person name="Gauffin Cano M.P."/>
            <person name="Hebert E.M."/>
            <person name="Medina R.B."/>
        </authorList>
    </citation>
    <scope>NUCLEOTIDE SEQUENCE [LARGE SCALE GENOMIC DNA]</scope>
    <source>
        <strain evidence="1 2">CRL 1446</strain>
    </source>
</reference>
<proteinExistence type="predicted"/>
<accession>A0A2K2TGD7</accession>
<name>A0A2K2TGD7_LIMFE</name>
<comment type="caution">
    <text evidence="1">The sequence shown here is derived from an EMBL/GenBank/DDBJ whole genome shotgun (WGS) entry which is preliminary data.</text>
</comment>
<evidence type="ECO:0000313" key="1">
    <source>
        <dbReference type="EMBL" id="PNV57032.1"/>
    </source>
</evidence>
<organism evidence="1 2">
    <name type="scientific">Limosilactobacillus fermentum</name>
    <name type="common">Lactobacillus fermentum</name>
    <dbReference type="NCBI Taxonomy" id="1613"/>
    <lineage>
        <taxon>Bacteria</taxon>
        <taxon>Bacillati</taxon>
        <taxon>Bacillota</taxon>
        <taxon>Bacilli</taxon>
        <taxon>Lactobacillales</taxon>
        <taxon>Lactobacillaceae</taxon>
        <taxon>Limosilactobacillus</taxon>
    </lineage>
</organism>
<sequence length="140" mass="16420">MKRVANNRRYYELLHQLEDLDPKWSEHIGKEGKLNNYYTEGDVNVPGKVITRCREILAELRAMVDVTERRYQNEDSRVATRLLVTLYNDFGLSNKEIAEILDYNESTLRHDYPEFKDGEVVPINPFVKLKDEYGKHISAS</sequence>
<dbReference type="RefSeq" id="WP_103205696.1">
    <property type="nucleotide sequence ID" value="NZ_JAHBRU010000077.1"/>
</dbReference>
<protein>
    <submittedName>
        <fullName evidence="1">Uncharacterized protein</fullName>
    </submittedName>
</protein>
<gene>
    <name evidence="1" type="ORF">C1Y38_10695</name>
</gene>
<dbReference type="EMBL" id="POTQ01000036">
    <property type="protein sequence ID" value="PNV57032.1"/>
    <property type="molecule type" value="Genomic_DNA"/>
</dbReference>
<evidence type="ECO:0000313" key="2">
    <source>
        <dbReference type="Proteomes" id="UP000236514"/>
    </source>
</evidence>
<dbReference type="Proteomes" id="UP000236514">
    <property type="component" value="Unassembled WGS sequence"/>
</dbReference>